<evidence type="ECO:0000256" key="1">
    <source>
        <dbReference type="ARBA" id="ARBA00022722"/>
    </source>
</evidence>
<dbReference type="Proteomes" id="UP000289886">
    <property type="component" value="Unassembled WGS sequence"/>
</dbReference>
<dbReference type="SUPFAM" id="SSF53098">
    <property type="entry name" value="Ribonuclease H-like"/>
    <property type="match status" value="1"/>
</dbReference>
<dbReference type="Pfam" id="PF00929">
    <property type="entry name" value="RNase_T"/>
    <property type="match status" value="1"/>
</dbReference>
<dbReference type="AlphaFoldDB" id="A0A662YNM6"/>
<gene>
    <name evidence="5" type="ORF">EOD39_14227</name>
</gene>
<keyword evidence="2" id="KW-0378">Hydrolase</keyword>
<evidence type="ECO:0000313" key="6">
    <source>
        <dbReference type="Proteomes" id="UP000289886"/>
    </source>
</evidence>
<comment type="caution">
    <text evidence="5">The sequence shown here is derived from an EMBL/GenBank/DDBJ whole genome shotgun (WGS) entry which is preliminary data.</text>
</comment>
<evidence type="ECO:0000256" key="2">
    <source>
        <dbReference type="ARBA" id="ARBA00022801"/>
    </source>
</evidence>
<name>A0A662YNM6_ACIRT</name>
<evidence type="ECO:0000313" key="5">
    <source>
        <dbReference type="EMBL" id="RXM97593.1"/>
    </source>
</evidence>
<reference evidence="5 6" key="1">
    <citation type="submission" date="2019-01" db="EMBL/GenBank/DDBJ databases">
        <title>Draft Genome and Complete Hox-Cluster Characterization of the Sterlet Sturgeon (Acipenser ruthenus).</title>
        <authorList>
            <person name="Wei Q."/>
        </authorList>
    </citation>
    <scope>NUCLEOTIDE SEQUENCE [LARGE SCALE GENOMIC DNA]</scope>
    <source>
        <strain evidence="5">WHYD16114868_AA</strain>
        <tissue evidence="5">Blood</tissue>
    </source>
</reference>
<dbReference type="Gene3D" id="3.30.420.10">
    <property type="entry name" value="Ribonuclease H-like superfamily/Ribonuclease H"/>
    <property type="match status" value="1"/>
</dbReference>
<dbReference type="GO" id="GO:0000175">
    <property type="term" value="F:3'-5'-RNA exonuclease activity"/>
    <property type="evidence" value="ECO:0007669"/>
    <property type="project" value="InterPro"/>
</dbReference>
<dbReference type="InterPro" id="IPR013520">
    <property type="entry name" value="Ribonucl_H"/>
</dbReference>
<evidence type="ECO:0000256" key="3">
    <source>
        <dbReference type="ARBA" id="ARBA00022839"/>
    </source>
</evidence>
<dbReference type="InterPro" id="IPR036397">
    <property type="entry name" value="RNaseH_sf"/>
</dbReference>
<feature type="domain" description="Exonuclease" evidence="4">
    <location>
        <begin position="46"/>
        <end position="154"/>
    </location>
</feature>
<organism evidence="5 6">
    <name type="scientific">Acipenser ruthenus</name>
    <name type="common">Sterlet sturgeon</name>
    <dbReference type="NCBI Taxonomy" id="7906"/>
    <lineage>
        <taxon>Eukaryota</taxon>
        <taxon>Metazoa</taxon>
        <taxon>Chordata</taxon>
        <taxon>Craniata</taxon>
        <taxon>Vertebrata</taxon>
        <taxon>Euteleostomi</taxon>
        <taxon>Actinopterygii</taxon>
        <taxon>Chondrostei</taxon>
        <taxon>Acipenseriformes</taxon>
        <taxon>Acipenseridae</taxon>
        <taxon>Acipenser</taxon>
    </lineage>
</organism>
<keyword evidence="6" id="KW-1185">Reference proteome</keyword>
<dbReference type="CDD" id="cd06133">
    <property type="entry name" value="ERI-1_3'hExo_like"/>
    <property type="match status" value="1"/>
</dbReference>
<protein>
    <submittedName>
        <fullName evidence="5">ERI1 exoribonuclease 3</fullName>
    </submittedName>
</protein>
<dbReference type="GO" id="GO:0003676">
    <property type="term" value="F:nucleic acid binding"/>
    <property type="evidence" value="ECO:0007669"/>
    <property type="project" value="InterPro"/>
</dbReference>
<keyword evidence="1" id="KW-0540">Nuclease</keyword>
<accession>A0A662YNM6</accession>
<keyword evidence="3" id="KW-0269">Exonuclease</keyword>
<dbReference type="InterPro" id="IPR012337">
    <property type="entry name" value="RNaseH-like_sf"/>
</dbReference>
<evidence type="ECO:0000259" key="4">
    <source>
        <dbReference type="Pfam" id="PF00929"/>
    </source>
</evidence>
<dbReference type="PANTHER" id="PTHR23044">
    <property type="entry name" value="3'-5' EXONUCLEASE ERI1-RELATED"/>
    <property type="match status" value="1"/>
</dbReference>
<dbReference type="PANTHER" id="PTHR23044:SF61">
    <property type="entry name" value="3'-5' EXORIBONUCLEASE 1-RELATED"/>
    <property type="match status" value="1"/>
</dbReference>
<proteinExistence type="predicted"/>
<sequence>MSYPPHFHYDKSNRKKVKVEISILNLDIRKTREAEEGETNERPGSALTGIIQSMVEGQPTLQQALQMVAEWMDKENLLNPDVSSVFVTCGDWDLKTMLPGQCQHLGLQAPDYFKQWINLKKAYSFAMGSWPKSGLPAMQEGLSLKQEGRLHSGIEV</sequence>
<dbReference type="EMBL" id="SCEB01001019">
    <property type="protein sequence ID" value="RXM97593.1"/>
    <property type="molecule type" value="Genomic_DNA"/>
</dbReference>
<dbReference type="InterPro" id="IPR051274">
    <property type="entry name" value="3-5_Exoribonuclease"/>
</dbReference>
<dbReference type="InterPro" id="IPR047201">
    <property type="entry name" value="ERI-1_3'hExo-like"/>
</dbReference>